<feature type="compositionally biased region" description="Basic and acidic residues" evidence="1">
    <location>
        <begin position="296"/>
        <end position="319"/>
    </location>
</feature>
<feature type="compositionally biased region" description="Low complexity" evidence="1">
    <location>
        <begin position="550"/>
        <end position="560"/>
    </location>
</feature>
<organism evidence="2 3">
    <name type="scientific">Coleophoma crateriformis</name>
    <dbReference type="NCBI Taxonomy" id="565419"/>
    <lineage>
        <taxon>Eukaryota</taxon>
        <taxon>Fungi</taxon>
        <taxon>Dikarya</taxon>
        <taxon>Ascomycota</taxon>
        <taxon>Pezizomycotina</taxon>
        <taxon>Leotiomycetes</taxon>
        <taxon>Helotiales</taxon>
        <taxon>Dermateaceae</taxon>
        <taxon>Coleophoma</taxon>
    </lineage>
</organism>
<feature type="region of interest" description="Disordered" evidence="1">
    <location>
        <begin position="677"/>
        <end position="773"/>
    </location>
</feature>
<feature type="compositionally biased region" description="Polar residues" evidence="1">
    <location>
        <begin position="487"/>
        <end position="510"/>
    </location>
</feature>
<dbReference type="AlphaFoldDB" id="A0A3D8T830"/>
<feature type="compositionally biased region" description="Basic and acidic residues" evidence="1">
    <location>
        <begin position="218"/>
        <end position="230"/>
    </location>
</feature>
<protein>
    <submittedName>
        <fullName evidence="2">Uncharacterized protein</fullName>
    </submittedName>
</protein>
<gene>
    <name evidence="2" type="ORF">BP5796_00482</name>
</gene>
<feature type="compositionally biased region" description="Basic and acidic residues" evidence="1">
    <location>
        <begin position="621"/>
        <end position="644"/>
    </location>
</feature>
<feature type="compositionally biased region" description="Polar residues" evidence="1">
    <location>
        <begin position="130"/>
        <end position="149"/>
    </location>
</feature>
<feature type="compositionally biased region" description="Low complexity" evidence="1">
    <location>
        <begin position="645"/>
        <end position="654"/>
    </location>
</feature>
<sequence>MGGRSKFSFPIPGRKHTKENKPRRVPQSPVSVTSSSGLSKAQRLLGTDGDLNIDSPTWDDFAARSDDQSWRSGRPRSSGMSISVVSESTQGSESGQDRWEQESGVFPRPRINNKASSTFLGQHYNDDAGTDTSSLSRRVRNQDSSSTLRSHYDRQKSPLAISQQTSESSARDLALRKGYPPITQQEQQFPRSPMLQTDHSDPFHERFSDSLAGEPLDDDKSRKKPARLDLSRLFAKSRELTSGAVSPSASSLKTNGSALPPLSSRRKLNKALSKESLHSQRQSIRSDYTTQSAPLRVEDFPLPKRSESVRTNAKNRETHGTLYQLYDHYEQLPMRSPYMSQIPESRVADGPEIGLRRPHQHPAPMPTPPKSRDSRANQEPQSIPGKEGFSWKNVRNSMASSTASPAYAHSSAASISSRTSKTSRHTSTSMFESNLQQNSVLSLSSDSESDDGTDNSSHISLPVRNPLRNSVAQTQNMPVVQRPRQLSKASDTSKSSQNTKPPSRTASKSPAQRAPTHNKPLAIPELKISEATPTPPRKSSPGTDAERQGSSRQGSSGQRQKPSKKASSIASVTSQPTPPLSPSSIEMQSSSARSSRYMAVTKQEEALLEALRQKRAKMREKIIKEHERVRTPPEAKQERSRSRISEASSASTIRGNSANRPKEEILLYLNTPVSDGRVIEAPEPSPDLSDFLSFGSDDETTPRSSLIYAPSFRGQPRPDSSVSPNPNERVNASFSPLTPPTTVRLSAVGSTTGFPDYRKEQKTKTKNGNSGVRFVDDMNLQQGFSESEHHPELIWGISGHA</sequence>
<reference evidence="2 3" key="1">
    <citation type="journal article" date="2018" name="IMA Fungus">
        <title>IMA Genome-F 9: Draft genome sequence of Annulohypoxylon stygium, Aspergillus mulundensis, Berkeleyomyces basicola (syn. Thielaviopsis basicola), Ceratocystis smalleyi, two Cercospora beticola strains, Coleophoma cylindrospora, Fusarium fracticaudum, Phialophora cf. hyalina, and Morchella septimelata.</title>
        <authorList>
            <person name="Wingfield B.D."/>
            <person name="Bills G.F."/>
            <person name="Dong Y."/>
            <person name="Huang W."/>
            <person name="Nel W.J."/>
            <person name="Swalarsk-Parry B.S."/>
            <person name="Vaghefi N."/>
            <person name="Wilken P.M."/>
            <person name="An Z."/>
            <person name="de Beer Z.W."/>
            <person name="De Vos L."/>
            <person name="Chen L."/>
            <person name="Duong T.A."/>
            <person name="Gao Y."/>
            <person name="Hammerbacher A."/>
            <person name="Kikkert J.R."/>
            <person name="Li Y."/>
            <person name="Li H."/>
            <person name="Li K."/>
            <person name="Li Q."/>
            <person name="Liu X."/>
            <person name="Ma X."/>
            <person name="Naidoo K."/>
            <person name="Pethybridge S.J."/>
            <person name="Sun J."/>
            <person name="Steenkamp E.T."/>
            <person name="van der Nest M.A."/>
            <person name="van Wyk S."/>
            <person name="Wingfield M.J."/>
            <person name="Xiong C."/>
            <person name="Yue Q."/>
            <person name="Zhang X."/>
        </authorList>
    </citation>
    <scope>NUCLEOTIDE SEQUENCE [LARGE SCALE GENOMIC DNA]</scope>
    <source>
        <strain evidence="2 3">BP5796</strain>
    </source>
</reference>
<feature type="compositionally biased region" description="Polar residues" evidence="1">
    <location>
        <begin position="718"/>
        <end position="753"/>
    </location>
</feature>
<name>A0A3D8T830_9HELO</name>
<evidence type="ECO:0000313" key="2">
    <source>
        <dbReference type="EMBL" id="RDW94719.1"/>
    </source>
</evidence>
<feature type="compositionally biased region" description="Basic and acidic residues" evidence="1">
    <location>
        <begin position="198"/>
        <end position="208"/>
    </location>
</feature>
<feature type="compositionally biased region" description="Polar residues" evidence="1">
    <location>
        <begin position="467"/>
        <end position="478"/>
    </location>
</feature>
<feature type="compositionally biased region" description="Polar residues" evidence="1">
    <location>
        <begin position="585"/>
        <end position="594"/>
    </location>
</feature>
<comment type="caution">
    <text evidence="2">The sequence shown here is derived from an EMBL/GenBank/DDBJ whole genome shotgun (WGS) entry which is preliminary data.</text>
</comment>
<feature type="region of interest" description="Disordered" evidence="1">
    <location>
        <begin position="621"/>
        <end position="662"/>
    </location>
</feature>
<feature type="compositionally biased region" description="Low complexity" evidence="1">
    <location>
        <begin position="77"/>
        <end position="88"/>
    </location>
</feature>
<feature type="compositionally biased region" description="Polar residues" evidence="1">
    <location>
        <begin position="279"/>
        <end position="293"/>
    </location>
</feature>
<evidence type="ECO:0000313" key="3">
    <source>
        <dbReference type="Proteomes" id="UP000256328"/>
    </source>
</evidence>
<evidence type="ECO:0000256" key="1">
    <source>
        <dbReference type="SAM" id="MobiDB-lite"/>
    </source>
</evidence>
<feature type="compositionally biased region" description="Low complexity" evidence="1">
    <location>
        <begin position="686"/>
        <end position="695"/>
    </location>
</feature>
<feature type="compositionally biased region" description="Low complexity" evidence="1">
    <location>
        <begin position="25"/>
        <end position="36"/>
    </location>
</feature>
<feature type="compositionally biased region" description="Polar residues" evidence="1">
    <location>
        <begin position="243"/>
        <end position="257"/>
    </location>
</feature>
<dbReference type="Proteomes" id="UP000256328">
    <property type="component" value="Unassembled WGS sequence"/>
</dbReference>
<keyword evidence="3" id="KW-1185">Reference proteome</keyword>
<proteinExistence type="predicted"/>
<feature type="compositionally biased region" description="Basic residues" evidence="1">
    <location>
        <begin position="13"/>
        <end position="24"/>
    </location>
</feature>
<dbReference type="OrthoDB" id="5244050at2759"/>
<dbReference type="EMBL" id="PDLN01000001">
    <property type="protein sequence ID" value="RDW94719.1"/>
    <property type="molecule type" value="Genomic_DNA"/>
</dbReference>
<accession>A0A3D8T830</accession>
<feature type="compositionally biased region" description="Polar residues" evidence="1">
    <location>
        <begin position="182"/>
        <end position="197"/>
    </location>
</feature>
<feature type="region of interest" description="Disordered" evidence="1">
    <location>
        <begin position="1"/>
        <end position="600"/>
    </location>
</feature>
<feature type="compositionally biased region" description="Low complexity" evidence="1">
    <location>
        <begin position="399"/>
        <end position="446"/>
    </location>
</feature>